<evidence type="ECO:0000313" key="2">
    <source>
        <dbReference type="Proteomes" id="UP000689195"/>
    </source>
</evidence>
<gene>
    <name evidence="1" type="ORF">PPENT_87.1.T1410137</name>
</gene>
<evidence type="ECO:0000313" key="1">
    <source>
        <dbReference type="EMBL" id="CAD8205753.1"/>
    </source>
</evidence>
<accession>A0A8S1XWL7</accession>
<name>A0A8S1XWL7_9CILI</name>
<protein>
    <submittedName>
        <fullName evidence="1">Uncharacterized protein</fullName>
    </submittedName>
</protein>
<dbReference type="EMBL" id="CAJJDO010000141">
    <property type="protein sequence ID" value="CAD8205753.1"/>
    <property type="molecule type" value="Genomic_DNA"/>
</dbReference>
<keyword evidence="2" id="KW-1185">Reference proteome</keyword>
<dbReference type="AlphaFoldDB" id="A0A8S1XWL7"/>
<proteinExistence type="predicted"/>
<organism evidence="1 2">
    <name type="scientific">Paramecium pentaurelia</name>
    <dbReference type="NCBI Taxonomy" id="43138"/>
    <lineage>
        <taxon>Eukaryota</taxon>
        <taxon>Sar</taxon>
        <taxon>Alveolata</taxon>
        <taxon>Ciliophora</taxon>
        <taxon>Intramacronucleata</taxon>
        <taxon>Oligohymenophorea</taxon>
        <taxon>Peniculida</taxon>
        <taxon>Parameciidae</taxon>
        <taxon>Paramecium</taxon>
    </lineage>
</organism>
<comment type="caution">
    <text evidence="1">The sequence shown here is derived from an EMBL/GenBank/DDBJ whole genome shotgun (WGS) entry which is preliminary data.</text>
</comment>
<sequence length="329" mass="40059">MDVMVVWKYNFNNQDNKQQHNNNGFRVFVFGLSYDLKYLAVAEKIISSQHNPYRVKQVYQQFYFRIKLFETKLSTIIIESSLQHIDFYYINFIFSRDSNFLFWQGSWDSYLIIDIQKKKNTSLKIFQKENHFLFFKWKQLKVYIYGKMRKYFMSIQSRSICNKKKKFILNSILICYISNHFYQTQNYTNIQFILEIVKLLHQEKYKLMIDYNKSFLKTTLQLKKRIYKEQNVLSSGKLVRRIKNLFGNSGYVYQDEHGIYKHVIFNIENPINHYQIKIFDFSRGTFKEISYQIKSKYNNNLQISRFFNQFIYTSTSNGLQNQITCYTLR</sequence>
<reference evidence="1" key="1">
    <citation type="submission" date="2021-01" db="EMBL/GenBank/DDBJ databases">
        <authorList>
            <consortium name="Genoscope - CEA"/>
            <person name="William W."/>
        </authorList>
    </citation>
    <scope>NUCLEOTIDE SEQUENCE</scope>
</reference>
<dbReference type="Proteomes" id="UP000689195">
    <property type="component" value="Unassembled WGS sequence"/>
</dbReference>